<evidence type="ECO:0000256" key="8">
    <source>
        <dbReference type="ARBA" id="ARBA00023125"/>
    </source>
</evidence>
<dbReference type="Proteomes" id="UP000663868">
    <property type="component" value="Unassembled WGS sequence"/>
</dbReference>
<evidence type="ECO:0000256" key="3">
    <source>
        <dbReference type="ARBA" id="ARBA00009971"/>
    </source>
</evidence>
<keyword evidence="5 12" id="KW-0812">Transmembrane</keyword>
<keyword evidence="10" id="KW-0539">Nucleus</keyword>
<name>A0A818S7A1_9BILA</name>
<evidence type="ECO:0000256" key="7">
    <source>
        <dbReference type="ARBA" id="ARBA00023054"/>
    </source>
</evidence>
<comment type="similarity">
    <text evidence="3">Belongs to the TMEM18 family.</text>
</comment>
<protein>
    <recommendedName>
        <fullName evidence="4">Transmembrane protein 18</fullName>
    </recommendedName>
</protein>
<gene>
    <name evidence="13" type="ORF">KXQ929_LOCUS8384</name>
</gene>
<proteinExistence type="inferred from homology"/>
<evidence type="ECO:0000256" key="12">
    <source>
        <dbReference type="SAM" id="Phobius"/>
    </source>
</evidence>
<comment type="subcellular location">
    <subcellularLocation>
        <location evidence="2">Endomembrane system</location>
        <topology evidence="2">Multi-pass membrane protein</topology>
    </subcellularLocation>
    <subcellularLocation>
        <location evidence="1">Nucleus membrane</location>
    </subcellularLocation>
</comment>
<evidence type="ECO:0000256" key="5">
    <source>
        <dbReference type="ARBA" id="ARBA00022692"/>
    </source>
</evidence>
<evidence type="ECO:0000256" key="4">
    <source>
        <dbReference type="ARBA" id="ARBA00014253"/>
    </source>
</evidence>
<dbReference type="GO" id="GO:0003677">
    <property type="term" value="F:DNA binding"/>
    <property type="evidence" value="ECO:0007669"/>
    <property type="project" value="UniProtKB-KW"/>
</dbReference>
<feature type="transmembrane region" description="Helical" evidence="12">
    <location>
        <begin position="51"/>
        <end position="70"/>
    </location>
</feature>
<keyword evidence="8" id="KW-0238">DNA-binding</keyword>
<feature type="compositionally biased region" description="Polar residues" evidence="11">
    <location>
        <begin position="282"/>
        <end position="306"/>
    </location>
</feature>
<feature type="region of interest" description="Disordered" evidence="11">
    <location>
        <begin position="282"/>
        <end position="324"/>
    </location>
</feature>
<feature type="compositionally biased region" description="Low complexity" evidence="11">
    <location>
        <begin position="307"/>
        <end position="324"/>
    </location>
</feature>
<keyword evidence="6 12" id="KW-1133">Transmembrane helix</keyword>
<sequence>MHESFIETTSITTYWQFLQMINWYEPWLIALCGFHIICLLFIILTRGHINIQIFIFLGLLSCIYCAEYINKLAAEKWKLFAEDQYFDSQGMFISTVFSLPVIVNCCVVVGLWLYESASLLKICIKQHNNASRHSSSTEACVSILGLFIACGILGGLAALIYGLVRGISSGTIGGGIVLGVSLICAVILTIVFVCCLKKTDGNSDANEQRSAGNHPHHRNNNNNHHHHHHHQQQHNRQGNHGHIPTSEMTRVSEVQRYDHHHHQQQPNGHDIQMLSYNHNELADSANSSHSRQMPLSPSKVPSSIQFNPSNSASNNQNRNNYNRH</sequence>
<feature type="region of interest" description="Disordered" evidence="11">
    <location>
        <begin position="204"/>
        <end position="244"/>
    </location>
</feature>
<feature type="transmembrane region" description="Helical" evidence="12">
    <location>
        <begin position="90"/>
        <end position="114"/>
    </location>
</feature>
<dbReference type="AlphaFoldDB" id="A0A818S7A1"/>
<comment type="caution">
    <text evidence="13">The sequence shown here is derived from an EMBL/GenBank/DDBJ whole genome shotgun (WGS) entry which is preliminary data.</text>
</comment>
<accession>A0A818S7A1</accession>
<evidence type="ECO:0000256" key="1">
    <source>
        <dbReference type="ARBA" id="ARBA00004126"/>
    </source>
</evidence>
<dbReference type="EMBL" id="CAJOBB010000363">
    <property type="protein sequence ID" value="CAF3661961.1"/>
    <property type="molecule type" value="Genomic_DNA"/>
</dbReference>
<keyword evidence="9 12" id="KW-0472">Membrane</keyword>
<evidence type="ECO:0000256" key="6">
    <source>
        <dbReference type="ARBA" id="ARBA00022989"/>
    </source>
</evidence>
<dbReference type="GO" id="GO:0031965">
    <property type="term" value="C:nuclear membrane"/>
    <property type="evidence" value="ECO:0007669"/>
    <property type="project" value="UniProtKB-SubCell"/>
</dbReference>
<feature type="transmembrane region" description="Helical" evidence="12">
    <location>
        <begin position="176"/>
        <end position="196"/>
    </location>
</feature>
<dbReference type="PANTHER" id="PTHR22593:SF2">
    <property type="entry name" value="TRANSMEMBRANE PROTEIN 18"/>
    <property type="match status" value="1"/>
</dbReference>
<dbReference type="Pfam" id="PF14770">
    <property type="entry name" value="TMEM18"/>
    <property type="match status" value="1"/>
</dbReference>
<evidence type="ECO:0000313" key="13">
    <source>
        <dbReference type="EMBL" id="CAF3661961.1"/>
    </source>
</evidence>
<evidence type="ECO:0000313" key="14">
    <source>
        <dbReference type="Proteomes" id="UP000663868"/>
    </source>
</evidence>
<evidence type="ECO:0000256" key="2">
    <source>
        <dbReference type="ARBA" id="ARBA00004127"/>
    </source>
</evidence>
<evidence type="ECO:0000256" key="10">
    <source>
        <dbReference type="ARBA" id="ARBA00023242"/>
    </source>
</evidence>
<organism evidence="13 14">
    <name type="scientific">Adineta steineri</name>
    <dbReference type="NCBI Taxonomy" id="433720"/>
    <lineage>
        <taxon>Eukaryota</taxon>
        <taxon>Metazoa</taxon>
        <taxon>Spiralia</taxon>
        <taxon>Gnathifera</taxon>
        <taxon>Rotifera</taxon>
        <taxon>Eurotatoria</taxon>
        <taxon>Bdelloidea</taxon>
        <taxon>Adinetida</taxon>
        <taxon>Adinetidae</taxon>
        <taxon>Adineta</taxon>
    </lineage>
</organism>
<dbReference type="InterPro" id="IPR026721">
    <property type="entry name" value="TMEM18"/>
</dbReference>
<feature type="transmembrane region" description="Helical" evidence="12">
    <location>
        <begin position="27"/>
        <end position="44"/>
    </location>
</feature>
<feature type="compositionally biased region" description="Basic residues" evidence="11">
    <location>
        <begin position="214"/>
        <end position="239"/>
    </location>
</feature>
<reference evidence="13" key="1">
    <citation type="submission" date="2021-02" db="EMBL/GenBank/DDBJ databases">
        <authorList>
            <person name="Nowell W R."/>
        </authorList>
    </citation>
    <scope>NUCLEOTIDE SEQUENCE</scope>
</reference>
<feature type="transmembrane region" description="Helical" evidence="12">
    <location>
        <begin position="141"/>
        <end position="164"/>
    </location>
</feature>
<keyword evidence="7" id="KW-0175">Coiled coil</keyword>
<dbReference type="PANTHER" id="PTHR22593">
    <property type="entry name" value="TRANSMEMBRANE PROTEIN 18"/>
    <property type="match status" value="1"/>
</dbReference>
<evidence type="ECO:0000256" key="9">
    <source>
        <dbReference type="ARBA" id="ARBA00023136"/>
    </source>
</evidence>
<evidence type="ECO:0000256" key="11">
    <source>
        <dbReference type="SAM" id="MobiDB-lite"/>
    </source>
</evidence>